<keyword evidence="4 10" id="KW-0812">Transmembrane</keyword>
<dbReference type="Pfam" id="PF04116">
    <property type="entry name" value="FA_hydroxylase"/>
    <property type="match status" value="1"/>
</dbReference>
<keyword evidence="12" id="KW-1185">Reference proteome</keyword>
<evidence type="ECO:0000256" key="8">
    <source>
        <dbReference type="ARBA" id="ARBA00023239"/>
    </source>
</evidence>
<dbReference type="InterPro" id="IPR050307">
    <property type="entry name" value="Sterol_Desaturase_Related"/>
</dbReference>
<evidence type="ECO:0000256" key="4">
    <source>
        <dbReference type="ARBA" id="ARBA00022692"/>
    </source>
</evidence>
<accession>A0AB40AJD1</accession>
<dbReference type="InterPro" id="IPR006694">
    <property type="entry name" value="Fatty_acid_hydroxylase"/>
</dbReference>
<evidence type="ECO:0000256" key="10">
    <source>
        <dbReference type="SAM" id="Phobius"/>
    </source>
</evidence>
<keyword evidence="5" id="KW-0256">Endoplasmic reticulum</keyword>
<comment type="subcellular location">
    <subcellularLocation>
        <location evidence="1">Endoplasmic reticulum membrane</location>
        <topology evidence="1">Multi-pass membrane protein</topology>
    </subcellularLocation>
</comment>
<dbReference type="GO" id="GO:0005789">
    <property type="term" value="C:endoplasmic reticulum membrane"/>
    <property type="evidence" value="ECO:0007669"/>
    <property type="project" value="UniProtKB-SubCell"/>
</dbReference>
<dbReference type="GO" id="GO:0016491">
    <property type="term" value="F:oxidoreductase activity"/>
    <property type="evidence" value="ECO:0007669"/>
    <property type="project" value="InterPro"/>
</dbReference>
<dbReference type="RefSeq" id="XP_039114969.1">
    <property type="nucleotide sequence ID" value="XM_039259035.1"/>
</dbReference>
<dbReference type="Proteomes" id="UP001515500">
    <property type="component" value="Chromosome 19"/>
</dbReference>
<reference evidence="13" key="1">
    <citation type="submission" date="2025-08" db="UniProtKB">
        <authorList>
            <consortium name="RefSeq"/>
        </authorList>
    </citation>
    <scope>IDENTIFICATION</scope>
</reference>
<feature type="transmembrane region" description="Helical" evidence="10">
    <location>
        <begin position="12"/>
        <end position="29"/>
    </location>
</feature>
<keyword evidence="8" id="KW-0456">Lyase</keyword>
<protein>
    <recommendedName>
        <fullName evidence="3">aldehyde oxygenase (deformylating)</fullName>
        <ecNumber evidence="3">4.1.99.5</ecNumber>
    </recommendedName>
</protein>
<dbReference type="GO" id="GO:0005506">
    <property type="term" value="F:iron ion binding"/>
    <property type="evidence" value="ECO:0007669"/>
    <property type="project" value="InterPro"/>
</dbReference>
<keyword evidence="7 10" id="KW-0472">Membrane</keyword>
<dbReference type="EC" id="4.1.99.5" evidence="3"/>
<evidence type="ECO:0000256" key="1">
    <source>
        <dbReference type="ARBA" id="ARBA00004477"/>
    </source>
</evidence>
<comment type="similarity">
    <text evidence="2">Belongs to the sterol desaturase family.</text>
</comment>
<dbReference type="GO" id="GO:0008610">
    <property type="term" value="P:lipid biosynthetic process"/>
    <property type="evidence" value="ECO:0007669"/>
    <property type="project" value="InterPro"/>
</dbReference>
<evidence type="ECO:0000259" key="11">
    <source>
        <dbReference type="Pfam" id="PF04116"/>
    </source>
</evidence>
<evidence type="ECO:0000313" key="12">
    <source>
        <dbReference type="Proteomes" id="UP001515500"/>
    </source>
</evidence>
<organism evidence="12 13">
    <name type="scientific">Dioscorea cayennensis subsp. rotundata</name>
    <name type="common">White Guinea yam</name>
    <name type="synonym">Dioscorea rotundata</name>
    <dbReference type="NCBI Taxonomy" id="55577"/>
    <lineage>
        <taxon>Eukaryota</taxon>
        <taxon>Viridiplantae</taxon>
        <taxon>Streptophyta</taxon>
        <taxon>Embryophyta</taxon>
        <taxon>Tracheophyta</taxon>
        <taxon>Spermatophyta</taxon>
        <taxon>Magnoliopsida</taxon>
        <taxon>Liliopsida</taxon>
        <taxon>Dioscoreales</taxon>
        <taxon>Dioscoreaceae</taxon>
        <taxon>Dioscorea</taxon>
    </lineage>
</organism>
<gene>
    <name evidence="13" type="primary">LOC120250242</name>
</gene>
<comment type="catalytic activity">
    <reaction evidence="9">
        <text>a long-chain fatty aldehyde + 2 NADPH + O2 + H(+) = a long-chain alkane + formate + 2 NADP(+) + H2O</text>
        <dbReference type="Rhea" id="RHEA:21440"/>
        <dbReference type="ChEBI" id="CHEBI:15377"/>
        <dbReference type="ChEBI" id="CHEBI:15378"/>
        <dbReference type="ChEBI" id="CHEBI:15379"/>
        <dbReference type="ChEBI" id="CHEBI:15740"/>
        <dbReference type="ChEBI" id="CHEBI:17176"/>
        <dbReference type="ChEBI" id="CHEBI:57783"/>
        <dbReference type="ChEBI" id="CHEBI:58349"/>
        <dbReference type="ChEBI" id="CHEBI:83563"/>
        <dbReference type="EC" id="4.1.99.5"/>
    </reaction>
</comment>
<dbReference type="GO" id="GO:0071771">
    <property type="term" value="F:aldehyde oxygenase (deformylating) activity"/>
    <property type="evidence" value="ECO:0007669"/>
    <property type="project" value="UniProtKB-EC"/>
</dbReference>
<feature type="domain" description="Fatty acid hydroxylase" evidence="11">
    <location>
        <begin position="97"/>
        <end position="233"/>
    </location>
</feature>
<evidence type="ECO:0000256" key="5">
    <source>
        <dbReference type="ARBA" id="ARBA00022824"/>
    </source>
</evidence>
<evidence type="ECO:0000256" key="9">
    <source>
        <dbReference type="ARBA" id="ARBA00047909"/>
    </source>
</evidence>
<sequence>MGMEISDELLSAVVPVIVYWVFSFFYEFLAQHCVNYRLHPIGEEEEKNTVSRSKVIKGVLTHQALQILTVCIVTKVWEEKGEEPTVQHSLPRIAVQFVIGMAVIDTVQYFGHRYMHENKFLYKHTHSAHHALVVPYVYGAQYGSLLDGLVLDTLGSALAFVVSGMTVRTSIYFYSFAIIKNLDVHSGLYFPWNPLQGFFPNNCAFHDTHHQLKGQKYNFSQPFFLSWDLILGTYRPFTVEKRKEGGFQVCLLTKDD</sequence>
<dbReference type="AlphaFoldDB" id="A0AB40AJD1"/>
<evidence type="ECO:0000256" key="2">
    <source>
        <dbReference type="ARBA" id="ARBA00009324"/>
    </source>
</evidence>
<proteinExistence type="inferred from homology"/>
<keyword evidence="6 10" id="KW-1133">Transmembrane helix</keyword>
<evidence type="ECO:0000256" key="3">
    <source>
        <dbReference type="ARBA" id="ARBA00013146"/>
    </source>
</evidence>
<dbReference type="GeneID" id="120250242"/>
<name>A0AB40AJD1_DIOCR</name>
<evidence type="ECO:0000256" key="6">
    <source>
        <dbReference type="ARBA" id="ARBA00022989"/>
    </source>
</evidence>
<evidence type="ECO:0000256" key="7">
    <source>
        <dbReference type="ARBA" id="ARBA00023136"/>
    </source>
</evidence>
<evidence type="ECO:0000313" key="13">
    <source>
        <dbReference type="RefSeq" id="XP_039114969.1"/>
    </source>
</evidence>
<dbReference type="PANTHER" id="PTHR11863">
    <property type="entry name" value="STEROL DESATURASE"/>
    <property type="match status" value="1"/>
</dbReference>